<evidence type="ECO:0000313" key="5">
    <source>
        <dbReference type="EMBL" id="RKT76689.1"/>
    </source>
</evidence>
<protein>
    <recommendedName>
        <fullName evidence="2">RNA 2',3'-cyclic phosphodiesterase</fullName>
        <shortName evidence="2">RNA 2',3'-CPDase</shortName>
        <ecNumber evidence="2">3.1.4.58</ecNumber>
    </recommendedName>
</protein>
<dbReference type="InterPro" id="IPR009097">
    <property type="entry name" value="Cyclic_Pdiesterase"/>
</dbReference>
<evidence type="ECO:0000256" key="2">
    <source>
        <dbReference type="HAMAP-Rule" id="MF_01940"/>
    </source>
</evidence>
<feature type="domain" description="Phosphoesterase HXTX" evidence="4">
    <location>
        <begin position="10"/>
        <end position="91"/>
    </location>
</feature>
<comment type="function">
    <text evidence="2">Hydrolyzes RNA 2',3'-cyclic phosphodiester to an RNA 2'-phosphomonoester.</text>
</comment>
<evidence type="ECO:0000256" key="1">
    <source>
        <dbReference type="ARBA" id="ARBA00022801"/>
    </source>
</evidence>
<evidence type="ECO:0000259" key="4">
    <source>
        <dbReference type="Pfam" id="PF02834"/>
    </source>
</evidence>
<dbReference type="HAMAP" id="MF_01940">
    <property type="entry name" value="RNA_CPDase"/>
    <property type="match status" value="1"/>
</dbReference>
<sequence>MRLFVALVPPEEAVEHLAEHLEPRVAAGPDLRWTDPHQWHVTLAFLGEVAEWRLDDLESGLGAVASRYAAPTLSVAGAGAFPNPYAARVLWAGVEPATSTAPTAPEAPEAPAAPAAPGRSGMSDEWRDRFERFDRAERAELGEPTEPGRPADLAELAAAVRGAANAVGATPDGTRFHPHVTLARFDQPTEATRWIRAIDPYRGPAWTATDLEVVASHLGEGRGRRPRYERVARLPMGRPPRG</sequence>
<gene>
    <name evidence="5" type="ORF">DFJ68_0085</name>
</gene>
<dbReference type="RefSeq" id="WP_245963359.1">
    <property type="nucleotide sequence ID" value="NZ_RBXT01000001.1"/>
</dbReference>
<feature type="domain" description="Phosphoesterase HXTX" evidence="4">
    <location>
        <begin position="150"/>
        <end position="218"/>
    </location>
</feature>
<name>A0A495XSY1_9MICO</name>
<feature type="short sequence motif" description="HXTX 1" evidence="2">
    <location>
        <begin position="40"/>
        <end position="43"/>
    </location>
</feature>
<proteinExistence type="inferred from homology"/>
<feature type="active site" description="Proton donor" evidence="2">
    <location>
        <position position="40"/>
    </location>
</feature>
<comment type="similarity">
    <text evidence="2">Belongs to the 2H phosphoesterase superfamily. ThpR family.</text>
</comment>
<dbReference type="PANTHER" id="PTHR35561:SF1">
    <property type="entry name" value="RNA 2',3'-CYCLIC PHOSPHODIESTERASE"/>
    <property type="match status" value="1"/>
</dbReference>
<comment type="caution">
    <text evidence="5">The sequence shown here is derived from an EMBL/GenBank/DDBJ whole genome shotgun (WGS) entry which is preliminary data.</text>
</comment>
<dbReference type="EMBL" id="RBXT01000001">
    <property type="protein sequence ID" value="RKT76689.1"/>
    <property type="molecule type" value="Genomic_DNA"/>
</dbReference>
<feature type="compositionally biased region" description="Low complexity" evidence="3">
    <location>
        <begin position="98"/>
        <end position="117"/>
    </location>
</feature>
<keyword evidence="1 2" id="KW-0378">Hydrolase</keyword>
<dbReference type="EC" id="3.1.4.58" evidence="2"/>
<dbReference type="Pfam" id="PF02834">
    <property type="entry name" value="LigT_PEase"/>
    <property type="match status" value="2"/>
</dbReference>
<dbReference type="PANTHER" id="PTHR35561">
    <property type="entry name" value="RNA 2',3'-CYCLIC PHOSPHODIESTERASE"/>
    <property type="match status" value="1"/>
</dbReference>
<dbReference type="InterPro" id="IPR004175">
    <property type="entry name" value="RNA_CPDase"/>
</dbReference>
<evidence type="ECO:0000313" key="6">
    <source>
        <dbReference type="Proteomes" id="UP000278440"/>
    </source>
</evidence>
<reference evidence="5 6" key="1">
    <citation type="submission" date="2018-10" db="EMBL/GenBank/DDBJ databases">
        <title>Sequencing the genomes of 1000 actinobacteria strains.</title>
        <authorList>
            <person name="Klenk H.-P."/>
        </authorList>
    </citation>
    <scope>NUCLEOTIDE SEQUENCE [LARGE SCALE GENOMIC DNA]</scope>
    <source>
        <strain evidence="5 6">DSM 44267</strain>
    </source>
</reference>
<dbReference type="InterPro" id="IPR014051">
    <property type="entry name" value="Phosphoesterase_HXTX"/>
</dbReference>
<comment type="catalytic activity">
    <reaction evidence="2">
        <text>a 3'-end 2',3'-cyclophospho-ribonucleotide-RNA + H2O = a 3'-end 2'-phospho-ribonucleotide-RNA + H(+)</text>
        <dbReference type="Rhea" id="RHEA:11828"/>
        <dbReference type="Rhea" id="RHEA-COMP:10464"/>
        <dbReference type="Rhea" id="RHEA-COMP:17353"/>
        <dbReference type="ChEBI" id="CHEBI:15377"/>
        <dbReference type="ChEBI" id="CHEBI:15378"/>
        <dbReference type="ChEBI" id="CHEBI:83064"/>
        <dbReference type="ChEBI" id="CHEBI:173113"/>
        <dbReference type="EC" id="3.1.4.58"/>
    </reaction>
</comment>
<feature type="short sequence motif" description="HXTX 2" evidence="2">
    <location>
        <begin position="179"/>
        <end position="182"/>
    </location>
</feature>
<keyword evidence="6" id="KW-1185">Reference proteome</keyword>
<evidence type="ECO:0000256" key="3">
    <source>
        <dbReference type="SAM" id="MobiDB-lite"/>
    </source>
</evidence>
<dbReference type="Gene3D" id="3.90.1140.10">
    <property type="entry name" value="Cyclic phosphodiesterase"/>
    <property type="match status" value="2"/>
</dbReference>
<dbReference type="AlphaFoldDB" id="A0A495XSY1"/>
<dbReference type="GO" id="GO:0016874">
    <property type="term" value="F:ligase activity"/>
    <property type="evidence" value="ECO:0007669"/>
    <property type="project" value="UniProtKB-KW"/>
</dbReference>
<dbReference type="SUPFAM" id="SSF55144">
    <property type="entry name" value="LigT-like"/>
    <property type="match status" value="2"/>
</dbReference>
<dbReference type="GO" id="GO:0008664">
    <property type="term" value="F:RNA 2',3'-cyclic 3'-phosphodiesterase activity"/>
    <property type="evidence" value="ECO:0007669"/>
    <property type="project" value="UniProtKB-EC"/>
</dbReference>
<keyword evidence="5" id="KW-0436">Ligase</keyword>
<dbReference type="NCBIfam" id="TIGR02258">
    <property type="entry name" value="2_5_ligase"/>
    <property type="match status" value="1"/>
</dbReference>
<feature type="active site" description="Proton acceptor" evidence="2">
    <location>
        <position position="179"/>
    </location>
</feature>
<feature type="region of interest" description="Disordered" evidence="3">
    <location>
        <begin position="98"/>
        <end position="123"/>
    </location>
</feature>
<dbReference type="Proteomes" id="UP000278440">
    <property type="component" value="Unassembled WGS sequence"/>
</dbReference>
<accession>A0A495XSY1</accession>
<organism evidence="5 6">
    <name type="scientific">Terracoccus luteus</name>
    <dbReference type="NCBI Taxonomy" id="53356"/>
    <lineage>
        <taxon>Bacteria</taxon>
        <taxon>Bacillati</taxon>
        <taxon>Actinomycetota</taxon>
        <taxon>Actinomycetes</taxon>
        <taxon>Micrococcales</taxon>
        <taxon>Intrasporangiaceae</taxon>
        <taxon>Terracoccus</taxon>
    </lineage>
</organism>
<dbReference type="GO" id="GO:0004113">
    <property type="term" value="F:2',3'-cyclic-nucleotide 3'-phosphodiesterase activity"/>
    <property type="evidence" value="ECO:0007669"/>
    <property type="project" value="InterPro"/>
</dbReference>